<protein>
    <submittedName>
        <fullName evidence="1">Uncharacterized protein</fullName>
    </submittedName>
</protein>
<name>A0A5C6E9A9_9BACT</name>
<evidence type="ECO:0000313" key="1">
    <source>
        <dbReference type="EMBL" id="TWU45204.1"/>
    </source>
</evidence>
<sequence length="213" mass="24487">MIVLSAVLVSLFVFLFVRIQGAVTGSEFSPDSFSVREFRFYELPIFHLQITPIDRSTVTPSTAIYLRQTALINSPTKTPDLWHLVSMTRGFTGKTPADAELLVDQLNIKIAGGAYWRLWSVDQPAKAKVFWPIIQKLAKREMYIMMPKLFEIAQSERSVDEMTERLDQSLRSQYEGLIRDMRAADQNELADQFFKEMLEDFPNDFPNDSPIEP</sequence>
<comment type="caution">
    <text evidence="1">The sequence shown here is derived from an EMBL/GenBank/DDBJ whole genome shotgun (WGS) entry which is preliminary data.</text>
</comment>
<evidence type="ECO:0000313" key="2">
    <source>
        <dbReference type="Proteomes" id="UP000315471"/>
    </source>
</evidence>
<dbReference type="AlphaFoldDB" id="A0A5C6E9A9"/>
<organism evidence="1 2">
    <name type="scientific">Novipirellula aureliae</name>
    <dbReference type="NCBI Taxonomy" id="2527966"/>
    <lineage>
        <taxon>Bacteria</taxon>
        <taxon>Pseudomonadati</taxon>
        <taxon>Planctomycetota</taxon>
        <taxon>Planctomycetia</taxon>
        <taxon>Pirellulales</taxon>
        <taxon>Pirellulaceae</taxon>
        <taxon>Novipirellula</taxon>
    </lineage>
</organism>
<gene>
    <name evidence="1" type="ORF">Q31b_03750</name>
</gene>
<accession>A0A5C6E9A9</accession>
<dbReference type="EMBL" id="SJPY01000001">
    <property type="protein sequence ID" value="TWU45204.1"/>
    <property type="molecule type" value="Genomic_DNA"/>
</dbReference>
<reference evidence="1 2" key="1">
    <citation type="submission" date="2019-02" db="EMBL/GenBank/DDBJ databases">
        <title>Deep-cultivation of Planctomycetes and their phenomic and genomic characterization uncovers novel biology.</title>
        <authorList>
            <person name="Wiegand S."/>
            <person name="Jogler M."/>
            <person name="Boedeker C."/>
            <person name="Pinto D."/>
            <person name="Vollmers J."/>
            <person name="Rivas-Marin E."/>
            <person name="Kohn T."/>
            <person name="Peeters S.H."/>
            <person name="Heuer A."/>
            <person name="Rast P."/>
            <person name="Oberbeckmann S."/>
            <person name="Bunk B."/>
            <person name="Jeske O."/>
            <person name="Meyerdierks A."/>
            <person name="Storesund J.E."/>
            <person name="Kallscheuer N."/>
            <person name="Luecker S."/>
            <person name="Lage O.M."/>
            <person name="Pohl T."/>
            <person name="Merkel B.J."/>
            <person name="Hornburger P."/>
            <person name="Mueller R.-W."/>
            <person name="Bruemmer F."/>
            <person name="Labrenz M."/>
            <person name="Spormann A.M."/>
            <person name="Op Den Camp H."/>
            <person name="Overmann J."/>
            <person name="Amann R."/>
            <person name="Jetten M.S.M."/>
            <person name="Mascher T."/>
            <person name="Medema M.H."/>
            <person name="Devos D.P."/>
            <person name="Kaster A.-K."/>
            <person name="Ovreas L."/>
            <person name="Rohde M."/>
            <person name="Galperin M.Y."/>
            <person name="Jogler C."/>
        </authorList>
    </citation>
    <scope>NUCLEOTIDE SEQUENCE [LARGE SCALE GENOMIC DNA]</scope>
    <source>
        <strain evidence="1 2">Q31b</strain>
    </source>
</reference>
<dbReference type="Proteomes" id="UP000315471">
    <property type="component" value="Unassembled WGS sequence"/>
</dbReference>
<proteinExistence type="predicted"/>
<keyword evidence="2" id="KW-1185">Reference proteome</keyword>